<keyword evidence="14" id="KW-0573">Peptidoglycan synthesis</keyword>
<keyword evidence="6" id="KW-0121">Carboxypeptidase</keyword>
<dbReference type="GO" id="GO:0008360">
    <property type="term" value="P:regulation of cell shape"/>
    <property type="evidence" value="ECO:0007669"/>
    <property type="project" value="UniProtKB-KW"/>
</dbReference>
<dbReference type="GO" id="GO:0008955">
    <property type="term" value="F:peptidoglycan glycosyltransferase activity"/>
    <property type="evidence" value="ECO:0007669"/>
    <property type="project" value="UniProtKB-EC"/>
</dbReference>
<evidence type="ECO:0000256" key="3">
    <source>
        <dbReference type="ARBA" id="ARBA00018638"/>
    </source>
</evidence>
<dbReference type="PANTHER" id="PTHR32282">
    <property type="entry name" value="BINDING PROTEIN TRANSPEPTIDASE, PUTATIVE-RELATED"/>
    <property type="match status" value="1"/>
</dbReference>
<evidence type="ECO:0000256" key="20">
    <source>
        <dbReference type="ARBA" id="ARBA00034000"/>
    </source>
</evidence>
<keyword evidence="9" id="KW-0808">Transferase</keyword>
<dbReference type="InterPro" id="IPR001460">
    <property type="entry name" value="PCN-bd_Tpept"/>
</dbReference>
<feature type="region of interest" description="Disordered" evidence="23">
    <location>
        <begin position="821"/>
        <end position="859"/>
    </location>
</feature>
<keyword evidence="17" id="KW-0046">Antibiotic resistance</keyword>
<dbReference type="GO" id="GO:0046677">
    <property type="term" value="P:response to antibiotic"/>
    <property type="evidence" value="ECO:0007669"/>
    <property type="project" value="UniProtKB-KW"/>
</dbReference>
<evidence type="ECO:0000256" key="21">
    <source>
        <dbReference type="ARBA" id="ARBA00044770"/>
    </source>
</evidence>
<dbReference type="Gene3D" id="1.10.3810.10">
    <property type="entry name" value="Biosynthetic peptidoglycan transglycosylase-like"/>
    <property type="match status" value="1"/>
</dbReference>
<keyword evidence="10 24" id="KW-0812">Transmembrane</keyword>
<keyword evidence="13" id="KW-0735">Signal-anchor</keyword>
<dbReference type="InterPro" id="IPR001264">
    <property type="entry name" value="Glyco_trans_51"/>
</dbReference>
<accession>E6PUI5</accession>
<evidence type="ECO:0000256" key="1">
    <source>
        <dbReference type="ARBA" id="ARBA00004249"/>
    </source>
</evidence>
<keyword evidence="7" id="KW-0645">Protease</keyword>
<evidence type="ECO:0000256" key="14">
    <source>
        <dbReference type="ARBA" id="ARBA00022984"/>
    </source>
</evidence>
<evidence type="ECO:0000259" key="26">
    <source>
        <dbReference type="Pfam" id="PF00912"/>
    </source>
</evidence>
<dbReference type="FunFam" id="1.10.3810.10:FF:000003">
    <property type="entry name" value="Penicillin-binding protein 1a"/>
    <property type="match status" value="1"/>
</dbReference>
<evidence type="ECO:0000256" key="18">
    <source>
        <dbReference type="ARBA" id="ARBA00023268"/>
    </source>
</evidence>
<dbReference type="InterPro" id="IPR012338">
    <property type="entry name" value="Beta-lactam/transpept-like"/>
</dbReference>
<dbReference type="InterPro" id="IPR050396">
    <property type="entry name" value="Glycosyltr_51/Transpeptidase"/>
</dbReference>
<protein>
    <recommendedName>
        <fullName evidence="3">Penicillin-binding protein 1A</fullName>
        <ecNumber evidence="21">2.4.99.28</ecNumber>
        <ecNumber evidence="2">3.4.16.4</ecNumber>
    </recommendedName>
</protein>
<keyword evidence="18" id="KW-0511">Multifunctional enzyme</keyword>
<proteinExistence type="predicted"/>
<evidence type="ECO:0000256" key="2">
    <source>
        <dbReference type="ARBA" id="ARBA00012448"/>
    </source>
</evidence>
<dbReference type="Pfam" id="PF17092">
    <property type="entry name" value="PCB_OB"/>
    <property type="match status" value="1"/>
</dbReference>
<gene>
    <name evidence="28" type="ORF">CARN2_4074</name>
</gene>
<evidence type="ECO:0000256" key="16">
    <source>
        <dbReference type="ARBA" id="ARBA00023136"/>
    </source>
</evidence>
<feature type="domain" description="Glycosyl transferase family 51" evidence="26">
    <location>
        <begin position="88"/>
        <end position="262"/>
    </location>
</feature>
<evidence type="ECO:0000259" key="25">
    <source>
        <dbReference type="Pfam" id="PF00905"/>
    </source>
</evidence>
<dbReference type="Pfam" id="PF00905">
    <property type="entry name" value="Transpeptidase"/>
    <property type="match status" value="1"/>
</dbReference>
<evidence type="ECO:0000256" key="10">
    <source>
        <dbReference type="ARBA" id="ARBA00022692"/>
    </source>
</evidence>
<name>E6PUI5_9ZZZZ</name>
<evidence type="ECO:0000259" key="27">
    <source>
        <dbReference type="Pfam" id="PF17092"/>
    </source>
</evidence>
<reference evidence="28" key="1">
    <citation type="submission" date="2009-10" db="EMBL/GenBank/DDBJ databases">
        <title>Diversity of trophic interactions inside an arsenic-rich microbial ecosystem.</title>
        <authorList>
            <person name="Bertin P.N."/>
            <person name="Heinrich-Salmeron A."/>
            <person name="Pelletier E."/>
            <person name="Goulhen-Chollet F."/>
            <person name="Arsene-Ploetze F."/>
            <person name="Gallien S."/>
            <person name="Calteau A."/>
            <person name="Vallenet D."/>
            <person name="Casiot C."/>
            <person name="Chane-Woon-Ming B."/>
            <person name="Giloteaux L."/>
            <person name="Barakat M."/>
            <person name="Bonnefoy V."/>
            <person name="Bruneel O."/>
            <person name="Chandler M."/>
            <person name="Cleiss J."/>
            <person name="Duran R."/>
            <person name="Elbaz-Poulichet F."/>
            <person name="Fonknechten N."/>
            <person name="Lauga B."/>
            <person name="Mornico D."/>
            <person name="Ortet P."/>
            <person name="Schaeffer C."/>
            <person name="Siguier P."/>
            <person name="Alexander Thil Smith A."/>
            <person name="Van Dorsselaer A."/>
            <person name="Weissenbach J."/>
            <person name="Medigue C."/>
            <person name="Le Paslier D."/>
        </authorList>
    </citation>
    <scope>NUCLEOTIDE SEQUENCE</scope>
</reference>
<dbReference type="InterPro" id="IPR023346">
    <property type="entry name" value="Lysozyme-like_dom_sf"/>
</dbReference>
<comment type="caution">
    <text evidence="28">The sequence shown here is derived from an EMBL/GenBank/DDBJ whole genome shotgun (WGS) entry which is preliminary data.</text>
</comment>
<dbReference type="EMBL" id="CABM01000058">
    <property type="protein sequence ID" value="CBH98592.1"/>
    <property type="molecule type" value="Genomic_DNA"/>
</dbReference>
<dbReference type="GO" id="GO:0008658">
    <property type="term" value="F:penicillin binding"/>
    <property type="evidence" value="ECO:0007669"/>
    <property type="project" value="InterPro"/>
</dbReference>
<feature type="domain" description="Penicillin-binding protein transpeptidase" evidence="25">
    <location>
        <begin position="459"/>
        <end position="713"/>
    </location>
</feature>
<keyword evidence="12" id="KW-0133">Cell shape</keyword>
<dbReference type="InterPro" id="IPR012340">
    <property type="entry name" value="NA-bd_OB-fold"/>
</dbReference>
<evidence type="ECO:0000256" key="11">
    <source>
        <dbReference type="ARBA" id="ARBA00022801"/>
    </source>
</evidence>
<evidence type="ECO:0000256" key="4">
    <source>
        <dbReference type="ARBA" id="ARBA00022475"/>
    </source>
</evidence>
<evidence type="ECO:0000313" key="28">
    <source>
        <dbReference type="EMBL" id="CBH98592.1"/>
    </source>
</evidence>
<dbReference type="InterPro" id="IPR036950">
    <property type="entry name" value="PBP_transglycosylase"/>
</dbReference>
<organism evidence="28">
    <name type="scientific">mine drainage metagenome</name>
    <dbReference type="NCBI Taxonomy" id="410659"/>
    <lineage>
        <taxon>unclassified sequences</taxon>
        <taxon>metagenomes</taxon>
        <taxon>ecological metagenomes</taxon>
    </lineage>
</organism>
<comment type="catalytic activity">
    <reaction evidence="22">
        <text>[GlcNAc-(1-&gt;4)-Mur2Ac(oyl-L-Ala-gamma-D-Glu-L-Lys-D-Ala-D-Ala)](n)-di-trans,octa-cis-undecaprenyl diphosphate + beta-D-GlcNAc-(1-&gt;4)-Mur2Ac(oyl-L-Ala-gamma-D-Glu-L-Lys-D-Ala-D-Ala)-di-trans,octa-cis-undecaprenyl diphosphate = [GlcNAc-(1-&gt;4)-Mur2Ac(oyl-L-Ala-gamma-D-Glu-L-Lys-D-Ala-D-Ala)](n+1)-di-trans,octa-cis-undecaprenyl diphosphate + di-trans,octa-cis-undecaprenyl diphosphate + H(+)</text>
        <dbReference type="Rhea" id="RHEA:23708"/>
        <dbReference type="Rhea" id="RHEA-COMP:9602"/>
        <dbReference type="Rhea" id="RHEA-COMP:9603"/>
        <dbReference type="ChEBI" id="CHEBI:15378"/>
        <dbReference type="ChEBI" id="CHEBI:58405"/>
        <dbReference type="ChEBI" id="CHEBI:60033"/>
        <dbReference type="ChEBI" id="CHEBI:78435"/>
        <dbReference type="EC" id="2.4.99.28"/>
    </reaction>
</comment>
<keyword evidence="5" id="KW-0997">Cell inner membrane</keyword>
<dbReference type="GO" id="GO:0006508">
    <property type="term" value="P:proteolysis"/>
    <property type="evidence" value="ECO:0007669"/>
    <property type="project" value="UniProtKB-KW"/>
</dbReference>
<evidence type="ECO:0000256" key="7">
    <source>
        <dbReference type="ARBA" id="ARBA00022670"/>
    </source>
</evidence>
<dbReference type="NCBIfam" id="TIGR02074">
    <property type="entry name" value="PBP_1a_fam"/>
    <property type="match status" value="1"/>
</dbReference>
<evidence type="ECO:0000256" key="17">
    <source>
        <dbReference type="ARBA" id="ARBA00023251"/>
    </source>
</evidence>
<evidence type="ECO:0000256" key="13">
    <source>
        <dbReference type="ARBA" id="ARBA00022968"/>
    </source>
</evidence>
<dbReference type="PANTHER" id="PTHR32282:SF27">
    <property type="entry name" value="PENICILLIN-BINDING PROTEIN 1A"/>
    <property type="match status" value="1"/>
</dbReference>
<comment type="catalytic activity">
    <reaction evidence="20">
        <text>Preferential cleavage: (Ac)2-L-Lys-D-Ala-|-D-Ala. Also transpeptidation of peptidyl-alanyl moieties that are N-acyl substituents of D-alanine.</text>
        <dbReference type="EC" id="3.4.16.4"/>
    </reaction>
</comment>
<keyword evidence="15 24" id="KW-1133">Transmembrane helix</keyword>
<keyword evidence="11" id="KW-0378">Hydrolase</keyword>
<comment type="subcellular location">
    <subcellularLocation>
        <location evidence="1">Cell inner membrane</location>
        <topology evidence="1">Single-pass type II membrane protein</topology>
    </subcellularLocation>
</comment>
<evidence type="ECO:0000256" key="12">
    <source>
        <dbReference type="ARBA" id="ARBA00022960"/>
    </source>
</evidence>
<dbReference type="InterPro" id="IPR031376">
    <property type="entry name" value="PCB_OB"/>
</dbReference>
<dbReference type="Gene3D" id="3.40.710.10">
    <property type="entry name" value="DD-peptidase/beta-lactamase superfamily"/>
    <property type="match status" value="2"/>
</dbReference>
<dbReference type="SUPFAM" id="SSF53955">
    <property type="entry name" value="Lysozyme-like"/>
    <property type="match status" value="1"/>
</dbReference>
<keyword evidence="16 24" id="KW-0472">Membrane</keyword>
<evidence type="ECO:0000256" key="24">
    <source>
        <dbReference type="SAM" id="Phobius"/>
    </source>
</evidence>
<dbReference type="EC" id="2.4.99.28" evidence="21"/>
<evidence type="ECO:0000256" key="6">
    <source>
        <dbReference type="ARBA" id="ARBA00022645"/>
    </source>
</evidence>
<keyword evidence="8" id="KW-0328">Glycosyltransferase</keyword>
<feature type="domain" description="Penicillin-binding protein OB-like" evidence="27">
    <location>
        <begin position="351"/>
        <end position="453"/>
    </location>
</feature>
<dbReference type="GO" id="GO:0009002">
    <property type="term" value="F:serine-type D-Ala-D-Ala carboxypeptidase activity"/>
    <property type="evidence" value="ECO:0007669"/>
    <property type="project" value="UniProtKB-EC"/>
</dbReference>
<dbReference type="Pfam" id="PF00912">
    <property type="entry name" value="Transgly"/>
    <property type="match status" value="1"/>
</dbReference>
<feature type="transmembrane region" description="Helical" evidence="24">
    <location>
        <begin position="37"/>
        <end position="63"/>
    </location>
</feature>
<dbReference type="GO" id="GO:0030288">
    <property type="term" value="C:outer membrane-bounded periplasmic space"/>
    <property type="evidence" value="ECO:0007669"/>
    <property type="project" value="TreeGrafter"/>
</dbReference>
<feature type="compositionally biased region" description="Pro residues" evidence="23">
    <location>
        <begin position="10"/>
        <end position="21"/>
    </location>
</feature>
<keyword evidence="4" id="KW-1003">Cell membrane</keyword>
<evidence type="ECO:0000256" key="9">
    <source>
        <dbReference type="ARBA" id="ARBA00022679"/>
    </source>
</evidence>
<evidence type="ECO:0000256" key="5">
    <source>
        <dbReference type="ARBA" id="ARBA00022519"/>
    </source>
</evidence>
<sequence>MTEPTFQPDKPAPSPASPPRKPQPRSRKPARRGLPRWASIILGLALLGLAGALLLTVGVVMLWPRLPDLNKVTDYRPDLPLRVYTAQGTLIGEFGVQRRAVIAYDQVPKQLKQAVLAAEDSRFFEHGAVDFTGVIRAALADFGAGGAVQGASTITMQVARDFYLSPEKTPLRKFVEALMAYKIENTLSKDQILDRYLNQVYLGQRAYGFAAAAQVYYGKPLTELSLAQMAVLAGLPQAPSAYNPQNSMKLAVWRQHYVLGRMLALGDISKQQYDDAIAAPLNVLAGQGVLHYNVDADYAAEAVRQIMVARFGEAAYTDGYKVTTTLLDKDQTAANAAVRAGLLAYDRRQGWRGPERHIDLPDGEHAATQAAVAALKNAHDVGGLKAAVVLQVSPKTVVVVRRDGQQETITGDGLTFCHPGLYDKAPAAKRVVVGSVVRLLKLPKGGWEIAQLPLAQSALVSLQPQTGAVQAWVGGFDFNHEKFDHVNQAYRQPGSSFKPFIYSAAVAEGLAPSTIIDDAPISINPGAGQPLWQPHNYENHFAGPMPAAAALAHSDNVCAVRVVLAVGVPYARDHASQFGLPLDQIPPYPTMVLGAGSFTPLQMARAYGVFASGGYLVQPTLISTVVDARGNVLFTAPKTVLGQPDAPRIISPGNAYLMTRMMQDVIHYGTGAAAQALGRTDLAGKTGTTSHFFDAWFDGYNHNRVTITWVGYNQPRSLGRGEQGASVALPIWMQYMRTALQGDPDIPWAAPPDVVQIPVNPATGFASVGRFAVPNATEAYFLQQYPPLDPAAVPAQLLGAAPGASAAAAVGTAGGRLTSGFGEPITSGTPTPSARPAAKAQPVPQQNNAPFIVLPGLGK</sequence>
<dbReference type="Gene3D" id="2.40.50.140">
    <property type="entry name" value="Nucleic acid-binding proteins"/>
    <property type="match status" value="1"/>
</dbReference>
<dbReference type="SUPFAM" id="SSF56601">
    <property type="entry name" value="beta-lactamase/transpeptidase-like"/>
    <property type="match status" value="1"/>
</dbReference>
<evidence type="ECO:0000256" key="8">
    <source>
        <dbReference type="ARBA" id="ARBA00022676"/>
    </source>
</evidence>
<evidence type="ECO:0000256" key="15">
    <source>
        <dbReference type="ARBA" id="ARBA00022989"/>
    </source>
</evidence>
<dbReference type="GO" id="GO:0071555">
    <property type="term" value="P:cell wall organization"/>
    <property type="evidence" value="ECO:0007669"/>
    <property type="project" value="UniProtKB-KW"/>
</dbReference>
<dbReference type="EC" id="3.4.16.4" evidence="2"/>
<evidence type="ECO:0000256" key="19">
    <source>
        <dbReference type="ARBA" id="ARBA00023316"/>
    </source>
</evidence>
<dbReference type="GO" id="GO:0005886">
    <property type="term" value="C:plasma membrane"/>
    <property type="evidence" value="ECO:0007669"/>
    <property type="project" value="UniProtKB-SubCell"/>
</dbReference>
<dbReference type="AlphaFoldDB" id="E6PUI5"/>
<keyword evidence="19" id="KW-0961">Cell wall biogenesis/degradation</keyword>
<feature type="region of interest" description="Disordered" evidence="23">
    <location>
        <begin position="1"/>
        <end position="31"/>
    </location>
</feature>
<feature type="compositionally biased region" description="Basic residues" evidence="23">
    <location>
        <begin position="22"/>
        <end position="31"/>
    </location>
</feature>
<dbReference type="GO" id="GO:0009252">
    <property type="term" value="P:peptidoglycan biosynthetic process"/>
    <property type="evidence" value="ECO:0007669"/>
    <property type="project" value="UniProtKB-KW"/>
</dbReference>
<evidence type="ECO:0000256" key="22">
    <source>
        <dbReference type="ARBA" id="ARBA00049902"/>
    </source>
</evidence>
<evidence type="ECO:0000256" key="23">
    <source>
        <dbReference type="SAM" id="MobiDB-lite"/>
    </source>
</evidence>